<evidence type="ECO:0000256" key="1">
    <source>
        <dbReference type="ARBA" id="ARBA00004123"/>
    </source>
</evidence>
<evidence type="ECO:0000256" key="8">
    <source>
        <dbReference type="ARBA" id="ARBA00043975"/>
    </source>
</evidence>
<sequence length="932" mass="103655">MAQVATFLPTGLLDDVEPEVLSTEPHSGAEQPQSEGSVISSTNATTKSANALFAPNGLLSEMLDDDEEEETGKRDSGGKVSSFISNGLLSEDMDDDPVDNSQSARQSQIRMDFVQDPLRTASDPPTPSTETNIVSPTIFAPTGLLSDSIDDDADIQLPDAKPQKEQSQSQDDNLPSISDLLQPYRKDTEPSASASSSSYVPFGSISGTTHEGRPIYFRRKLKSKKINAVENRPRVSNLLETPIHRLRQQLAKIPTSLSSLSLGNESQSSSETQLWVDRYRPSRFSDLCGDERVHRETMNWLKEWDSCVFGKKRNNKAKKPFREEADSNFEYKDPFHRPREKILLLSGPAGFGKTTLAHVAAKQAGYDVMEINARRASDSRSGQVVDERIRPTLESGSAIGSKKPVCLVIDEIDGATGAGDNASSFVQKLVALTFEGPRKKTRGDAKGKGKRPLLRPIICICNDLYASSLTKLRQYARIIRFTRPSDIVLTKRLRWICENEGLKAESRALSTLIGIAKGDMRGCLNTLQFIRARKLEVTEAMVRSATVGMKEAESSFSTTLSSLFAPLAKKRVKELGIGEAEENRFVTRLSRDLEDSGSLDRLALGCFEHYTTLRHADATLERHEKGSEWLMTFDSFSGTMRSEREYGLLPYLSYLLVPFYPLFNERGAPKPERPKADWENLMKTRASEEIYKSMRGCLQSNAGQRFSGIRHLLANENLQLEFAPYINRIISPPLRPINSQVTKPKDRAILNRLVEIMVSLELRLVQDKAEDGQLVYLLDPPIDAFITYDSKRATDIPVARYATRHLIAGEIDAQIIQQQADAVEKASSSKKKFDMFSRNRKQKDGEDETGDPGSSPSRPGQPGNAKRKAAELDIADRPPVDFFGRPIESTAPKSKKLKGQDALVQKAYRVSFKYNEGNSAAVRKPLKMSSFI</sequence>
<dbReference type="PANTHER" id="PTHR46765:SF1">
    <property type="entry name" value="P-LOOP CONTAINING NUCLEOSIDE TRIPHOSPHATE HYDROLASES SUPERFAMILY PROTEIN"/>
    <property type="match status" value="1"/>
</dbReference>
<keyword evidence="4" id="KW-0067">ATP-binding</keyword>
<proteinExistence type="inferred from homology"/>
<evidence type="ECO:0000256" key="5">
    <source>
        <dbReference type="ARBA" id="ARBA00023125"/>
    </source>
</evidence>
<dbReference type="AlphaFoldDB" id="A0A0H2RFV7"/>
<name>A0A0H2RFV7_9AGAM</name>
<dbReference type="InterPro" id="IPR053016">
    <property type="entry name" value="CTF18-RFC_complex"/>
</dbReference>
<comment type="subcellular location">
    <subcellularLocation>
        <location evidence="1">Nucleus</location>
    </subcellularLocation>
</comment>
<feature type="compositionally biased region" description="Low complexity" evidence="9">
    <location>
        <begin position="851"/>
        <end position="863"/>
    </location>
</feature>
<protein>
    <recommendedName>
        <fullName evidence="10">AAA+ ATPase domain-containing protein</fullName>
    </recommendedName>
</protein>
<feature type="region of interest" description="Disordered" evidence="9">
    <location>
        <begin position="827"/>
        <end position="898"/>
    </location>
</feature>
<dbReference type="SUPFAM" id="SSF52540">
    <property type="entry name" value="P-loop containing nucleoside triphosphate hydrolases"/>
    <property type="match status" value="1"/>
</dbReference>
<evidence type="ECO:0000313" key="11">
    <source>
        <dbReference type="EMBL" id="KLO10427.1"/>
    </source>
</evidence>
<dbReference type="InterPro" id="IPR003959">
    <property type="entry name" value="ATPase_AAA_core"/>
</dbReference>
<comment type="similarity">
    <text evidence="8">Belongs to the activator 1 small subunits family. CTF18 subfamily.</text>
</comment>
<dbReference type="Proteomes" id="UP000053477">
    <property type="component" value="Unassembled WGS sequence"/>
</dbReference>
<dbReference type="InParanoid" id="A0A0H2RFV7"/>
<dbReference type="GO" id="GO:0005524">
    <property type="term" value="F:ATP binding"/>
    <property type="evidence" value="ECO:0007669"/>
    <property type="project" value="UniProtKB-KW"/>
</dbReference>
<dbReference type="GO" id="GO:0016887">
    <property type="term" value="F:ATP hydrolysis activity"/>
    <property type="evidence" value="ECO:0007669"/>
    <property type="project" value="InterPro"/>
</dbReference>
<feature type="domain" description="AAA+ ATPase" evidence="10">
    <location>
        <begin position="339"/>
        <end position="486"/>
    </location>
</feature>
<evidence type="ECO:0000259" key="10">
    <source>
        <dbReference type="SMART" id="SM00382"/>
    </source>
</evidence>
<reference evidence="11 12" key="1">
    <citation type="submission" date="2015-04" db="EMBL/GenBank/DDBJ databases">
        <title>Complete genome sequence of Schizopora paradoxa KUC8140, a cosmopolitan wood degrader in East Asia.</title>
        <authorList>
            <consortium name="DOE Joint Genome Institute"/>
            <person name="Min B."/>
            <person name="Park H."/>
            <person name="Jang Y."/>
            <person name="Kim J.-J."/>
            <person name="Kim K.H."/>
            <person name="Pangilinan J."/>
            <person name="Lipzen A."/>
            <person name="Riley R."/>
            <person name="Grigoriev I.V."/>
            <person name="Spatafora J.W."/>
            <person name="Choi I.-G."/>
        </authorList>
    </citation>
    <scope>NUCLEOTIDE SEQUENCE [LARGE SCALE GENOMIC DNA]</scope>
    <source>
        <strain evidence="11 12">KUC8140</strain>
    </source>
</reference>
<dbReference type="InterPro" id="IPR003593">
    <property type="entry name" value="AAA+_ATPase"/>
</dbReference>
<evidence type="ECO:0000313" key="12">
    <source>
        <dbReference type="Proteomes" id="UP000053477"/>
    </source>
</evidence>
<dbReference type="CDD" id="cd00009">
    <property type="entry name" value="AAA"/>
    <property type="match status" value="1"/>
</dbReference>
<dbReference type="CDD" id="cd18140">
    <property type="entry name" value="HLD_clamp_RFC"/>
    <property type="match status" value="1"/>
</dbReference>
<feature type="region of interest" description="Disordered" evidence="9">
    <location>
        <begin position="1"/>
        <end position="155"/>
    </location>
</feature>
<keyword evidence="2" id="KW-0235">DNA replication</keyword>
<feature type="compositionally biased region" description="Polar residues" evidence="9">
    <location>
        <begin position="30"/>
        <end position="49"/>
    </location>
</feature>
<dbReference type="GO" id="GO:0003677">
    <property type="term" value="F:DNA binding"/>
    <property type="evidence" value="ECO:0007669"/>
    <property type="project" value="UniProtKB-KW"/>
</dbReference>
<dbReference type="GO" id="GO:0005634">
    <property type="term" value="C:nucleus"/>
    <property type="evidence" value="ECO:0007669"/>
    <property type="project" value="UniProtKB-SubCell"/>
</dbReference>
<feature type="compositionally biased region" description="Basic and acidic residues" evidence="9">
    <location>
        <begin position="868"/>
        <end position="879"/>
    </location>
</feature>
<dbReference type="STRING" id="27342.A0A0H2RFV7"/>
<dbReference type="EMBL" id="KQ086027">
    <property type="protein sequence ID" value="KLO10427.1"/>
    <property type="molecule type" value="Genomic_DNA"/>
</dbReference>
<evidence type="ECO:0000256" key="7">
    <source>
        <dbReference type="ARBA" id="ARBA00023306"/>
    </source>
</evidence>
<feature type="region of interest" description="Disordered" evidence="9">
    <location>
        <begin position="186"/>
        <end position="205"/>
    </location>
</feature>
<keyword evidence="6" id="KW-0539">Nucleus</keyword>
<dbReference type="InterPro" id="IPR027417">
    <property type="entry name" value="P-loop_NTPase"/>
</dbReference>
<organism evidence="11 12">
    <name type="scientific">Schizopora paradoxa</name>
    <dbReference type="NCBI Taxonomy" id="27342"/>
    <lineage>
        <taxon>Eukaryota</taxon>
        <taxon>Fungi</taxon>
        <taxon>Dikarya</taxon>
        <taxon>Basidiomycota</taxon>
        <taxon>Agaricomycotina</taxon>
        <taxon>Agaricomycetes</taxon>
        <taxon>Hymenochaetales</taxon>
        <taxon>Schizoporaceae</taxon>
        <taxon>Schizopora</taxon>
    </lineage>
</organism>
<dbReference type="FunCoup" id="A0A0H2RFV7">
    <property type="interactions" value="575"/>
</dbReference>
<gene>
    <name evidence="11" type="ORF">SCHPADRAFT_878166</name>
</gene>
<dbReference type="InterPro" id="IPR047854">
    <property type="entry name" value="RFC_lid"/>
</dbReference>
<keyword evidence="3" id="KW-0547">Nucleotide-binding</keyword>
<dbReference type="SMART" id="SM00382">
    <property type="entry name" value="AAA"/>
    <property type="match status" value="1"/>
</dbReference>
<evidence type="ECO:0000256" key="6">
    <source>
        <dbReference type="ARBA" id="ARBA00023242"/>
    </source>
</evidence>
<dbReference type="OrthoDB" id="2195431at2759"/>
<evidence type="ECO:0000256" key="4">
    <source>
        <dbReference type="ARBA" id="ARBA00022840"/>
    </source>
</evidence>
<accession>A0A0H2RFV7</accession>
<evidence type="ECO:0000256" key="9">
    <source>
        <dbReference type="SAM" id="MobiDB-lite"/>
    </source>
</evidence>
<evidence type="ECO:0000256" key="3">
    <source>
        <dbReference type="ARBA" id="ARBA00022741"/>
    </source>
</evidence>
<dbReference type="GO" id="GO:0006260">
    <property type="term" value="P:DNA replication"/>
    <property type="evidence" value="ECO:0007669"/>
    <property type="project" value="UniProtKB-KW"/>
</dbReference>
<keyword evidence="12" id="KW-1185">Reference proteome</keyword>
<feature type="compositionally biased region" description="Polar residues" evidence="9">
    <location>
        <begin position="99"/>
        <end position="109"/>
    </location>
</feature>
<evidence type="ECO:0000256" key="2">
    <source>
        <dbReference type="ARBA" id="ARBA00022705"/>
    </source>
</evidence>
<keyword evidence="5" id="KW-0238">DNA-binding</keyword>
<keyword evidence="7" id="KW-0131">Cell cycle</keyword>
<dbReference type="Gene3D" id="1.10.8.60">
    <property type="match status" value="1"/>
</dbReference>
<dbReference type="PANTHER" id="PTHR46765">
    <property type="entry name" value="P-LOOP CONTAINING NUCLEOSIDE TRIPHOSPHATE HYDROLASES SUPERFAMILY PROTEIN"/>
    <property type="match status" value="1"/>
</dbReference>
<dbReference type="Gene3D" id="3.40.50.300">
    <property type="entry name" value="P-loop containing nucleotide triphosphate hydrolases"/>
    <property type="match status" value="1"/>
</dbReference>
<dbReference type="Pfam" id="PF00004">
    <property type="entry name" value="AAA"/>
    <property type="match status" value="1"/>
</dbReference>